<feature type="compositionally biased region" description="Polar residues" evidence="1">
    <location>
        <begin position="224"/>
        <end position="238"/>
    </location>
</feature>
<feature type="compositionally biased region" description="Basic and acidic residues" evidence="1">
    <location>
        <begin position="175"/>
        <end position="187"/>
    </location>
</feature>
<reference evidence="3" key="1">
    <citation type="submission" date="2025-08" db="UniProtKB">
        <authorList>
            <consortium name="RefSeq"/>
        </authorList>
    </citation>
    <scope>IDENTIFICATION</scope>
    <source>
        <tissue evidence="3">Whole organism</tissue>
    </source>
</reference>
<feature type="compositionally biased region" description="Polar residues" evidence="1">
    <location>
        <begin position="162"/>
        <end position="174"/>
    </location>
</feature>
<dbReference type="AlphaFoldDB" id="A0A8B7PCH2"/>
<feature type="region of interest" description="Disordered" evidence="1">
    <location>
        <begin position="342"/>
        <end position="363"/>
    </location>
</feature>
<accession>A0A8B7PCH2</accession>
<evidence type="ECO:0000313" key="2">
    <source>
        <dbReference type="Proteomes" id="UP000694843"/>
    </source>
</evidence>
<keyword evidence="2" id="KW-1185">Reference proteome</keyword>
<evidence type="ECO:0000256" key="1">
    <source>
        <dbReference type="SAM" id="MobiDB-lite"/>
    </source>
</evidence>
<dbReference type="RefSeq" id="XP_018023844.1">
    <property type="nucleotide sequence ID" value="XM_018168355.2"/>
</dbReference>
<dbReference type="OrthoDB" id="10678878at2759"/>
<name>A0A8B7PCH2_HYAAZ</name>
<organism evidence="2 3">
    <name type="scientific">Hyalella azteca</name>
    <name type="common">Amphipod</name>
    <dbReference type="NCBI Taxonomy" id="294128"/>
    <lineage>
        <taxon>Eukaryota</taxon>
        <taxon>Metazoa</taxon>
        <taxon>Ecdysozoa</taxon>
        <taxon>Arthropoda</taxon>
        <taxon>Crustacea</taxon>
        <taxon>Multicrustacea</taxon>
        <taxon>Malacostraca</taxon>
        <taxon>Eumalacostraca</taxon>
        <taxon>Peracarida</taxon>
        <taxon>Amphipoda</taxon>
        <taxon>Senticaudata</taxon>
        <taxon>Talitrida</taxon>
        <taxon>Talitroidea</taxon>
        <taxon>Hyalellidae</taxon>
        <taxon>Hyalella</taxon>
    </lineage>
</organism>
<dbReference type="Proteomes" id="UP000694843">
    <property type="component" value="Unplaced"/>
</dbReference>
<feature type="compositionally biased region" description="Basic and acidic residues" evidence="1">
    <location>
        <begin position="196"/>
        <end position="223"/>
    </location>
</feature>
<gene>
    <name evidence="3" type="primary">LOC108679665</name>
</gene>
<feature type="compositionally biased region" description="Basic and acidic residues" evidence="1">
    <location>
        <begin position="260"/>
        <end position="272"/>
    </location>
</feature>
<evidence type="ECO:0000313" key="3">
    <source>
        <dbReference type="RefSeq" id="XP_018023844.1"/>
    </source>
</evidence>
<feature type="region of interest" description="Disordered" evidence="1">
    <location>
        <begin position="260"/>
        <end position="280"/>
    </location>
</feature>
<feature type="region of interest" description="Disordered" evidence="1">
    <location>
        <begin position="155"/>
        <end position="238"/>
    </location>
</feature>
<sequence length="487" mass="53438">MASEDMNCRRSKRFRTKVLSYWDFERIVSVETDNGSVAAVVKDIPGERTIILQGQESADSDIEKNSSSIFFPQKKIPKTNFISKSDSSNIKIQANRIKTKMQPKPVKSSRKRSLFAGQSLLNKTASQETNFKTSKNFSELRTRSLPLLSAINMSRKSRKPSLESNFQSSHQKTYSMEHSKISEEIPHHMRVRTKKTSVDKKLSDVSKVKGRSESQTEIPDRSSIHPSMTKSSQSGELSKTTLVSDFADCSNENINKTGADAKESVHGHHSTDIESSGLPHSPILYNTRSSAREAPLQTEVAASTENVLSETVAAAVTSPQNELSKTAADKVDQLMNFLVAGPSKNIEQNPSSSDSRTDSESEGIKHLRNLLNDGKNLKFYPLGRDVMQPATSRDFYIAKGAASGNIETFFLCLKKGYVAFTTPADTTLLTLKGSGQSSIVIDGACMFASTLVAGIQNEAKKGVTIALNVDEDCSELLICIMLFGSQN</sequence>
<proteinExistence type="predicted"/>
<dbReference type="KEGG" id="hazt:108679665"/>
<protein>
    <submittedName>
        <fullName evidence="3">Uncharacterized protein LOC108679665 isoform X1</fullName>
    </submittedName>
</protein>
<dbReference type="GeneID" id="108679665"/>